<evidence type="ECO:0008006" key="4">
    <source>
        <dbReference type="Google" id="ProtNLM"/>
    </source>
</evidence>
<keyword evidence="1" id="KW-1133">Transmembrane helix</keyword>
<dbReference type="InterPro" id="IPR046730">
    <property type="entry name" value="DUF6622"/>
</dbReference>
<dbReference type="Pfam" id="PF20327">
    <property type="entry name" value="DUF6622"/>
    <property type="match status" value="1"/>
</dbReference>
<feature type="transmembrane region" description="Helical" evidence="1">
    <location>
        <begin position="59"/>
        <end position="83"/>
    </location>
</feature>
<dbReference type="Proteomes" id="UP001204151">
    <property type="component" value="Unassembled WGS sequence"/>
</dbReference>
<comment type="caution">
    <text evidence="2">The sequence shown here is derived from an EMBL/GenBank/DDBJ whole genome shotgun (WGS) entry which is preliminary data.</text>
</comment>
<feature type="transmembrane region" description="Helical" evidence="1">
    <location>
        <begin position="104"/>
        <end position="125"/>
    </location>
</feature>
<gene>
    <name evidence="2" type="ORF">NX784_07585</name>
</gene>
<proteinExistence type="predicted"/>
<keyword evidence="1" id="KW-0472">Membrane</keyword>
<dbReference type="EMBL" id="JANUGW010000004">
    <property type="protein sequence ID" value="MCS0581448.1"/>
    <property type="molecule type" value="Genomic_DNA"/>
</dbReference>
<evidence type="ECO:0000313" key="3">
    <source>
        <dbReference type="Proteomes" id="UP001204151"/>
    </source>
</evidence>
<keyword evidence="3" id="KW-1185">Reference proteome</keyword>
<feature type="transmembrane region" description="Helical" evidence="1">
    <location>
        <begin position="12"/>
        <end position="28"/>
    </location>
</feature>
<name>A0ABT1ZNH0_9BURK</name>
<reference evidence="2 3" key="1">
    <citation type="submission" date="2022-08" db="EMBL/GenBank/DDBJ databases">
        <title>Reclassification of Massilia species as members of the genera Telluria, Duganella, Pseudoduganella, Mokoshia gen. nov. and Zemynaea gen. nov. using orthogonal and non-orthogonal genome-based approaches.</title>
        <authorList>
            <person name="Bowman J.P."/>
        </authorList>
    </citation>
    <scope>NUCLEOTIDE SEQUENCE [LARGE SCALE GENOMIC DNA]</scope>
    <source>
        <strain evidence="2 3">JCM 31316</strain>
    </source>
</reference>
<evidence type="ECO:0000313" key="2">
    <source>
        <dbReference type="EMBL" id="MCS0581448.1"/>
    </source>
</evidence>
<feature type="transmembrane region" description="Helical" evidence="1">
    <location>
        <begin position="131"/>
        <end position="148"/>
    </location>
</feature>
<dbReference type="RefSeq" id="WP_258816046.1">
    <property type="nucleotide sequence ID" value="NZ_JANUGW010000004.1"/>
</dbReference>
<accession>A0ABT1ZNH0</accession>
<evidence type="ECO:0000256" key="1">
    <source>
        <dbReference type="SAM" id="Phobius"/>
    </source>
</evidence>
<protein>
    <recommendedName>
        <fullName evidence="4">Transmembrane protein</fullName>
    </recommendedName>
</protein>
<organism evidence="2 3">
    <name type="scientific">Massilia pinisoli</name>
    <dbReference type="NCBI Taxonomy" id="1772194"/>
    <lineage>
        <taxon>Bacteria</taxon>
        <taxon>Pseudomonadati</taxon>
        <taxon>Pseudomonadota</taxon>
        <taxon>Betaproteobacteria</taxon>
        <taxon>Burkholderiales</taxon>
        <taxon>Oxalobacteraceae</taxon>
        <taxon>Telluria group</taxon>
        <taxon>Massilia</taxon>
    </lineage>
</organism>
<sequence>MLIQILTHTPLYVWAILAFLVQRGMIAMRDRDMEIRRLVIIPAVMLVLSLQDMNGKFGLGGWVLAAWALAAAATALLAGLSATPRIAPGSAPGRVRVRGSRMPLVMMMAVFFTKYIASVTLAVAPQLGHDMVFACAVCGLFGVFNGWFAGRLVRDLVACSSLTRGDAAVAA</sequence>
<keyword evidence="1" id="KW-0812">Transmembrane</keyword>